<proteinExistence type="predicted"/>
<dbReference type="AlphaFoldDB" id="A0A382XU03"/>
<feature type="non-terminal residue" evidence="2">
    <location>
        <position position="210"/>
    </location>
</feature>
<dbReference type="InterPro" id="IPR036291">
    <property type="entry name" value="NAD(P)-bd_dom_sf"/>
</dbReference>
<evidence type="ECO:0000259" key="1">
    <source>
        <dbReference type="Pfam" id="PF01408"/>
    </source>
</evidence>
<dbReference type="PANTHER" id="PTHR43377:SF1">
    <property type="entry name" value="BILIVERDIN REDUCTASE A"/>
    <property type="match status" value="1"/>
</dbReference>
<dbReference type="Gene3D" id="3.30.360.10">
    <property type="entry name" value="Dihydrodipicolinate Reductase, domain 2"/>
    <property type="match status" value="1"/>
</dbReference>
<dbReference type="PANTHER" id="PTHR43377">
    <property type="entry name" value="BILIVERDIN REDUCTASE A"/>
    <property type="match status" value="1"/>
</dbReference>
<dbReference type="SUPFAM" id="SSF51735">
    <property type="entry name" value="NAD(P)-binding Rossmann-fold domains"/>
    <property type="match status" value="1"/>
</dbReference>
<protein>
    <recommendedName>
        <fullName evidence="1">Gfo/Idh/MocA-like oxidoreductase N-terminal domain-containing protein</fullName>
    </recommendedName>
</protein>
<dbReference type="InterPro" id="IPR051450">
    <property type="entry name" value="Gfo/Idh/MocA_Oxidoreductases"/>
</dbReference>
<sequence length="210" mass="23139">MSLKTYRAGVIGLGMIGGADQVSGDVLGQCVNHMDGTHVFAYQNNRRVDLVAGASRDLGRRERFEERTGAVTYDSWRNMIANEELDIVSVATYTPYHAEITIACAEHGIPVIYCEKPVATTLLDAARMLEAQKNGLLVFNHQRRFNLNYRRLQTLISEGELGELTSAFLQWPTGRLGNVGTHAIDTLLMLSGQRIQAVSATLDLSGRPDC</sequence>
<reference evidence="2" key="1">
    <citation type="submission" date="2018-05" db="EMBL/GenBank/DDBJ databases">
        <authorList>
            <person name="Lanie J.A."/>
            <person name="Ng W.-L."/>
            <person name="Kazmierczak K.M."/>
            <person name="Andrzejewski T.M."/>
            <person name="Davidsen T.M."/>
            <person name="Wayne K.J."/>
            <person name="Tettelin H."/>
            <person name="Glass J.I."/>
            <person name="Rusch D."/>
            <person name="Podicherti R."/>
            <person name="Tsui H.-C.T."/>
            <person name="Winkler M.E."/>
        </authorList>
    </citation>
    <scope>NUCLEOTIDE SEQUENCE</scope>
</reference>
<name>A0A382XU03_9ZZZZ</name>
<gene>
    <name evidence="2" type="ORF">METZ01_LOCUS427360</name>
</gene>
<dbReference type="GO" id="GO:0000166">
    <property type="term" value="F:nucleotide binding"/>
    <property type="evidence" value="ECO:0007669"/>
    <property type="project" value="InterPro"/>
</dbReference>
<dbReference type="Gene3D" id="3.40.50.720">
    <property type="entry name" value="NAD(P)-binding Rossmann-like Domain"/>
    <property type="match status" value="1"/>
</dbReference>
<dbReference type="Pfam" id="PF01408">
    <property type="entry name" value="GFO_IDH_MocA"/>
    <property type="match status" value="1"/>
</dbReference>
<accession>A0A382XU03</accession>
<dbReference type="InterPro" id="IPR000683">
    <property type="entry name" value="Gfo/Idh/MocA-like_OxRdtase_N"/>
</dbReference>
<dbReference type="EMBL" id="UINC01170456">
    <property type="protein sequence ID" value="SVD74506.1"/>
    <property type="molecule type" value="Genomic_DNA"/>
</dbReference>
<evidence type="ECO:0000313" key="2">
    <source>
        <dbReference type="EMBL" id="SVD74506.1"/>
    </source>
</evidence>
<feature type="domain" description="Gfo/Idh/MocA-like oxidoreductase N-terminal" evidence="1">
    <location>
        <begin position="36"/>
        <end position="133"/>
    </location>
</feature>
<organism evidence="2">
    <name type="scientific">marine metagenome</name>
    <dbReference type="NCBI Taxonomy" id="408172"/>
    <lineage>
        <taxon>unclassified sequences</taxon>
        <taxon>metagenomes</taxon>
        <taxon>ecological metagenomes</taxon>
    </lineage>
</organism>